<dbReference type="Pfam" id="PF09594">
    <property type="entry name" value="GT87"/>
    <property type="match status" value="1"/>
</dbReference>
<reference evidence="11" key="1">
    <citation type="journal article" date="2019" name="Int. J. Syst. Evol. Microbiol.">
        <title>The Global Catalogue of Microorganisms (GCM) 10K type strain sequencing project: providing services to taxonomists for standard genome sequencing and annotation.</title>
        <authorList>
            <consortium name="The Broad Institute Genomics Platform"/>
            <consortium name="The Broad Institute Genome Sequencing Center for Infectious Disease"/>
            <person name="Wu L."/>
            <person name="Ma J."/>
        </authorList>
    </citation>
    <scope>NUCLEOTIDE SEQUENCE [LARGE SCALE GENOMIC DNA]</scope>
    <source>
        <strain evidence="11">PCU 347</strain>
    </source>
</reference>
<feature type="compositionally biased region" description="Low complexity" evidence="8">
    <location>
        <begin position="396"/>
        <end position="412"/>
    </location>
</feature>
<keyword evidence="6 9" id="KW-0472">Membrane</keyword>
<feature type="region of interest" description="Disordered" evidence="8">
    <location>
        <begin position="396"/>
        <end position="419"/>
    </location>
</feature>
<feature type="transmembrane region" description="Helical" evidence="9">
    <location>
        <begin position="210"/>
        <end position="229"/>
    </location>
</feature>
<protein>
    <submittedName>
        <fullName evidence="10">Glycosyltransferase family 87 protein</fullName>
        <ecNumber evidence="10">2.4.-.-</ecNumber>
    </submittedName>
</protein>
<evidence type="ECO:0000256" key="1">
    <source>
        <dbReference type="ARBA" id="ARBA00004651"/>
    </source>
</evidence>
<comment type="caution">
    <text evidence="10">The sequence shown here is derived from an EMBL/GenBank/DDBJ whole genome shotgun (WGS) entry which is preliminary data.</text>
</comment>
<organism evidence="10 11">
    <name type="scientific">Streptomyces andamanensis</name>
    <dbReference type="NCBI Taxonomy" id="1565035"/>
    <lineage>
        <taxon>Bacteria</taxon>
        <taxon>Bacillati</taxon>
        <taxon>Actinomycetota</taxon>
        <taxon>Actinomycetes</taxon>
        <taxon>Kitasatosporales</taxon>
        <taxon>Streptomycetaceae</taxon>
        <taxon>Streptomyces</taxon>
    </lineage>
</organism>
<feature type="transmembrane region" description="Helical" evidence="9">
    <location>
        <begin position="32"/>
        <end position="51"/>
    </location>
</feature>
<keyword evidence="11" id="KW-1185">Reference proteome</keyword>
<feature type="transmembrane region" description="Helical" evidence="9">
    <location>
        <begin position="180"/>
        <end position="204"/>
    </location>
</feature>
<evidence type="ECO:0000313" key="11">
    <source>
        <dbReference type="Proteomes" id="UP001595824"/>
    </source>
</evidence>
<evidence type="ECO:0000256" key="9">
    <source>
        <dbReference type="SAM" id="Phobius"/>
    </source>
</evidence>
<feature type="transmembrane region" description="Helical" evidence="9">
    <location>
        <begin position="106"/>
        <end position="126"/>
    </location>
</feature>
<keyword evidence="10" id="KW-0328">Glycosyltransferase</keyword>
<proteinExistence type="inferred from homology"/>
<keyword evidence="3 10" id="KW-0808">Transferase</keyword>
<dbReference type="GO" id="GO:0016757">
    <property type="term" value="F:glycosyltransferase activity"/>
    <property type="evidence" value="ECO:0007669"/>
    <property type="project" value="UniProtKB-KW"/>
</dbReference>
<name>A0ABV8TEF4_9ACTN</name>
<dbReference type="InterPro" id="IPR018584">
    <property type="entry name" value="GT87"/>
</dbReference>
<comment type="similarity">
    <text evidence="7">Belongs to the glycosyltransferase 87 family.</text>
</comment>
<keyword evidence="2" id="KW-1003">Cell membrane</keyword>
<accession>A0ABV8TEF4</accession>
<dbReference type="EC" id="2.4.-.-" evidence="10"/>
<keyword evidence="4 9" id="KW-0812">Transmembrane</keyword>
<evidence type="ECO:0000256" key="6">
    <source>
        <dbReference type="ARBA" id="ARBA00023136"/>
    </source>
</evidence>
<dbReference type="RefSeq" id="WP_381739405.1">
    <property type="nucleotide sequence ID" value="NZ_JBHSDP010000015.1"/>
</dbReference>
<evidence type="ECO:0000256" key="8">
    <source>
        <dbReference type="SAM" id="MobiDB-lite"/>
    </source>
</evidence>
<evidence type="ECO:0000256" key="7">
    <source>
        <dbReference type="ARBA" id="ARBA00024033"/>
    </source>
</evidence>
<dbReference type="EMBL" id="JBHSDP010000015">
    <property type="protein sequence ID" value="MFC4329024.1"/>
    <property type="molecule type" value="Genomic_DNA"/>
</dbReference>
<evidence type="ECO:0000256" key="4">
    <source>
        <dbReference type="ARBA" id="ARBA00022692"/>
    </source>
</evidence>
<dbReference type="Proteomes" id="UP001595824">
    <property type="component" value="Unassembled WGS sequence"/>
</dbReference>
<evidence type="ECO:0000313" key="10">
    <source>
        <dbReference type="EMBL" id="MFC4329024.1"/>
    </source>
</evidence>
<evidence type="ECO:0000256" key="2">
    <source>
        <dbReference type="ARBA" id="ARBA00022475"/>
    </source>
</evidence>
<gene>
    <name evidence="10" type="ORF">ACFPC0_14585</name>
</gene>
<comment type="subcellular location">
    <subcellularLocation>
        <location evidence="1">Cell membrane</location>
        <topology evidence="1">Multi-pass membrane protein</topology>
    </subcellularLocation>
</comment>
<sequence length="419" mass="43487">MQLRDAPRTSAPDPAPVPAAAPRAWLLRPAGAVWFVLLAAVLAARAAHVAVADAQGGMDNAFVVHAGQVWLHGGAPYGDRRFLYLPSAVLFAAGQALLPAAVLRVAAPVVCVGLVAAGWWCALRLFRVPTRSRFAVLGLLGLVLCWAPVGHLIDLGNWTAVGALALPLALLLADRGRWGAAGVVLGLSVAVKPLLVPVALLLVLARQWRALAWTVALPLALSAGMALVMPDPGGFFTRTLPFLLRGGDALMRPFDCSLPAVLPRLGVPRTAAEAVALAAAAAGVVCAGRRWRRADPGPARLADTAAMLMLASYLVSRPSYEHYLVVVVPLLVAGVFEAGAAARSPWFWAALMPQAPGFAFPGLEASTRRAFKDVVSLCGLALVLALRCVRPWPGGRASGAAGTGGPAAAEPARLGTGRR</sequence>
<evidence type="ECO:0000256" key="3">
    <source>
        <dbReference type="ARBA" id="ARBA00022679"/>
    </source>
</evidence>
<keyword evidence="5 9" id="KW-1133">Transmembrane helix</keyword>
<feature type="transmembrane region" description="Helical" evidence="9">
    <location>
        <begin position="133"/>
        <end position="149"/>
    </location>
</feature>
<evidence type="ECO:0000256" key="5">
    <source>
        <dbReference type="ARBA" id="ARBA00022989"/>
    </source>
</evidence>